<dbReference type="KEGG" id="lbc:LACBIDRAFT_291692"/>
<evidence type="ECO:0000256" key="1">
    <source>
        <dbReference type="SAM" id="MobiDB-lite"/>
    </source>
</evidence>
<dbReference type="Gene3D" id="1.20.1280.50">
    <property type="match status" value="1"/>
</dbReference>
<feature type="region of interest" description="Disordered" evidence="1">
    <location>
        <begin position="34"/>
        <end position="94"/>
    </location>
</feature>
<organism evidence="3">
    <name type="scientific">Laccaria bicolor (strain S238N-H82 / ATCC MYA-4686)</name>
    <name type="common">Bicoloured deceiver</name>
    <name type="synonym">Laccaria laccata var. bicolor</name>
    <dbReference type="NCBI Taxonomy" id="486041"/>
    <lineage>
        <taxon>Eukaryota</taxon>
        <taxon>Fungi</taxon>
        <taxon>Dikarya</taxon>
        <taxon>Basidiomycota</taxon>
        <taxon>Agaricomycotina</taxon>
        <taxon>Agaricomycetes</taxon>
        <taxon>Agaricomycetidae</taxon>
        <taxon>Agaricales</taxon>
        <taxon>Agaricineae</taxon>
        <taxon>Hydnangiaceae</taxon>
        <taxon>Laccaria</taxon>
    </lineage>
</organism>
<gene>
    <name evidence="2" type="ORF">LACBIDRAFT_291692</name>
</gene>
<dbReference type="RefSeq" id="XP_001874016.1">
    <property type="nucleotide sequence ID" value="XM_001873981.1"/>
</dbReference>
<dbReference type="InterPro" id="IPR036047">
    <property type="entry name" value="F-box-like_dom_sf"/>
</dbReference>
<dbReference type="AlphaFoldDB" id="B0CRE9"/>
<dbReference type="SUPFAM" id="SSF81383">
    <property type="entry name" value="F-box domain"/>
    <property type="match status" value="1"/>
</dbReference>
<dbReference type="InParanoid" id="B0CRE9"/>
<dbReference type="Proteomes" id="UP000001194">
    <property type="component" value="Unassembled WGS sequence"/>
</dbReference>
<dbReference type="OrthoDB" id="3226575at2759"/>
<dbReference type="HOGENOM" id="CLU_020637_0_0_1"/>
<sequence length="656" mass="74505">MRTNSTNNIPNVPNNTSPPAESFLDAMDRLNRAYPPNTVRQGRQNFSQVSPSTSTTSNSQSRPVASGSGTAMTRAAPRSLQSTMPSQPLPNQPLNHLQAFRSNYRPGPAVFKPGEVPKITMQDFHQYAMLAKTVMGQIIKDWNPHPLSPQELLECRASTISRIQKIRRLEARQAQILPVRERITEDTLWMTRLEYGYHFPRIFRINDLPTEIIANIFHYVVWSCREPKDGILARATVIGICRHWRTVALGDPTIWNAIWFRDRPHYERSWTWFDRAGTAPLDIRIGDTKEEPMSLQAMEELLNKLFAKLSYIRILVIVVQDWDPALLVLDKLRNVARDNTPLIMERFEMHRAGSPYVQMGDGYEPSFYLQPMALFGGAAIPSFQYFSVNGVHVDWMKSQLVNLTTLDIRRIPLERAPTLSQFRGLLSNSPALRKLILDGAGPQWQLEEATRYPPIVLHNLRIMVLGDFSMSYGVYILSQISAPHVLDVTLMNLTGEDYSPFFTALHTPELKLLCIYNVEIIPSPKIAATMVKWLLSMPLLTYLRISNVQEMLIDFFLYDPQSESKASEPPAHVISPKLAFLEWQTMNPMIVARWTAARRKIGAPLQKMYVLHPMNKKLDQSQHAALSEAINPGKVLQLPPGARAPEEEALRAGLSI</sequence>
<feature type="region of interest" description="Disordered" evidence="1">
    <location>
        <begin position="1"/>
        <end position="22"/>
    </location>
</feature>
<evidence type="ECO:0000313" key="2">
    <source>
        <dbReference type="EMBL" id="EDR15808.1"/>
    </source>
</evidence>
<dbReference type="GeneID" id="6068849"/>
<dbReference type="EMBL" id="DS547091">
    <property type="protein sequence ID" value="EDR15808.1"/>
    <property type="molecule type" value="Genomic_DNA"/>
</dbReference>
<proteinExistence type="predicted"/>
<feature type="compositionally biased region" description="Low complexity" evidence="1">
    <location>
        <begin position="1"/>
        <end position="19"/>
    </location>
</feature>
<accession>B0CRE9</accession>
<name>B0CRE9_LACBS</name>
<reference evidence="2 3" key="1">
    <citation type="journal article" date="2008" name="Nature">
        <title>The genome of Laccaria bicolor provides insights into mycorrhizal symbiosis.</title>
        <authorList>
            <person name="Martin F."/>
            <person name="Aerts A."/>
            <person name="Ahren D."/>
            <person name="Brun A."/>
            <person name="Danchin E.G.J."/>
            <person name="Duchaussoy F."/>
            <person name="Gibon J."/>
            <person name="Kohler A."/>
            <person name="Lindquist E."/>
            <person name="Pereda V."/>
            <person name="Salamov A."/>
            <person name="Shapiro H.J."/>
            <person name="Wuyts J."/>
            <person name="Blaudez D."/>
            <person name="Buee M."/>
            <person name="Brokstein P."/>
            <person name="Canbaeck B."/>
            <person name="Cohen D."/>
            <person name="Courty P.E."/>
            <person name="Coutinho P.M."/>
            <person name="Delaruelle C."/>
            <person name="Detter J.C."/>
            <person name="Deveau A."/>
            <person name="DiFazio S."/>
            <person name="Duplessis S."/>
            <person name="Fraissinet-Tachet L."/>
            <person name="Lucic E."/>
            <person name="Frey-Klett P."/>
            <person name="Fourrey C."/>
            <person name="Feussner I."/>
            <person name="Gay G."/>
            <person name="Grimwood J."/>
            <person name="Hoegger P.J."/>
            <person name="Jain P."/>
            <person name="Kilaru S."/>
            <person name="Labbe J."/>
            <person name="Lin Y.C."/>
            <person name="Legue V."/>
            <person name="Le Tacon F."/>
            <person name="Marmeisse R."/>
            <person name="Melayah D."/>
            <person name="Montanini B."/>
            <person name="Muratet M."/>
            <person name="Nehls U."/>
            <person name="Niculita-Hirzel H."/>
            <person name="Oudot-Le Secq M.P."/>
            <person name="Peter M."/>
            <person name="Quesneville H."/>
            <person name="Rajashekar B."/>
            <person name="Reich M."/>
            <person name="Rouhier N."/>
            <person name="Schmutz J."/>
            <person name="Yin T."/>
            <person name="Chalot M."/>
            <person name="Henrissat B."/>
            <person name="Kuees U."/>
            <person name="Lucas S."/>
            <person name="Van de Peer Y."/>
            <person name="Podila G.K."/>
            <person name="Polle A."/>
            <person name="Pukkila P.J."/>
            <person name="Richardson P.M."/>
            <person name="Rouze P."/>
            <person name="Sanders I.R."/>
            <person name="Stajich J.E."/>
            <person name="Tunlid A."/>
            <person name="Tuskan G."/>
            <person name="Grigoriev I.V."/>
        </authorList>
    </citation>
    <scope>NUCLEOTIDE SEQUENCE [LARGE SCALE GENOMIC DNA]</scope>
    <source>
        <strain evidence="3">S238N-H82 / ATCC MYA-4686</strain>
    </source>
</reference>
<evidence type="ECO:0000313" key="3">
    <source>
        <dbReference type="Proteomes" id="UP000001194"/>
    </source>
</evidence>
<feature type="compositionally biased region" description="Low complexity" evidence="1">
    <location>
        <begin position="47"/>
        <end position="61"/>
    </location>
</feature>
<dbReference type="SUPFAM" id="SSF52047">
    <property type="entry name" value="RNI-like"/>
    <property type="match status" value="1"/>
</dbReference>
<protein>
    <submittedName>
        <fullName evidence="2">Predicted protein</fullName>
    </submittedName>
</protein>
<keyword evidence="3" id="KW-1185">Reference proteome</keyword>